<dbReference type="OrthoDB" id="9802471at2"/>
<evidence type="ECO:0000256" key="1">
    <source>
        <dbReference type="ARBA" id="ARBA00004370"/>
    </source>
</evidence>
<dbReference type="InterPro" id="IPR026015">
    <property type="entry name" value="ATP_synth_OSCP/delta_N_sf"/>
</dbReference>
<keyword evidence="4 7" id="KW-0406">Ion transport</keyword>
<evidence type="ECO:0000313" key="9">
    <source>
        <dbReference type="Proteomes" id="UP000221024"/>
    </source>
</evidence>
<evidence type="ECO:0000256" key="4">
    <source>
        <dbReference type="ARBA" id="ARBA00023065"/>
    </source>
</evidence>
<keyword evidence="5 7" id="KW-0472">Membrane</keyword>
<keyword evidence="2 7" id="KW-0813">Transport</keyword>
<dbReference type="Pfam" id="PF00213">
    <property type="entry name" value="OSCP"/>
    <property type="match status" value="1"/>
</dbReference>
<keyword evidence="3 7" id="KW-0375">Hydrogen ion transport</keyword>
<dbReference type="RefSeq" id="WP_098063088.1">
    <property type="nucleotide sequence ID" value="NZ_PDEP01000014.1"/>
</dbReference>
<dbReference type="NCBIfam" id="TIGR01145">
    <property type="entry name" value="ATP_synt_delta"/>
    <property type="match status" value="1"/>
</dbReference>
<dbReference type="InterPro" id="IPR000711">
    <property type="entry name" value="ATPase_OSCP/dsu"/>
</dbReference>
<keyword evidence="7" id="KW-1003">Cell membrane</keyword>
<dbReference type="GO" id="GO:0005886">
    <property type="term" value="C:plasma membrane"/>
    <property type="evidence" value="ECO:0007669"/>
    <property type="project" value="UniProtKB-SubCell"/>
</dbReference>
<keyword evidence="6 7" id="KW-0066">ATP synthesis</keyword>
<comment type="function">
    <text evidence="7">This protein is part of the stalk that links CF(0) to CF(1). It either transmits conformational changes from CF(0) to CF(1) or is implicated in proton conduction.</text>
</comment>
<dbReference type="GO" id="GO:0045259">
    <property type="term" value="C:proton-transporting ATP synthase complex"/>
    <property type="evidence" value="ECO:0007669"/>
    <property type="project" value="UniProtKB-KW"/>
</dbReference>
<dbReference type="AlphaFoldDB" id="A0A2H3NLM4"/>
<keyword evidence="9" id="KW-1185">Reference proteome</keyword>
<dbReference type="Proteomes" id="UP000221024">
    <property type="component" value="Unassembled WGS sequence"/>
</dbReference>
<comment type="similarity">
    <text evidence="7">Belongs to the ATPase delta chain family.</text>
</comment>
<proteinExistence type="inferred from homology"/>
<evidence type="ECO:0000313" key="8">
    <source>
        <dbReference type="EMBL" id="PEN05439.1"/>
    </source>
</evidence>
<dbReference type="GO" id="GO:0046933">
    <property type="term" value="F:proton-transporting ATP synthase activity, rotational mechanism"/>
    <property type="evidence" value="ECO:0007669"/>
    <property type="project" value="UniProtKB-UniRule"/>
</dbReference>
<keyword evidence="7" id="KW-0139">CF(1)</keyword>
<comment type="subcellular location">
    <subcellularLocation>
        <location evidence="7">Cell membrane</location>
        <topology evidence="7">Peripheral membrane protein</topology>
    </subcellularLocation>
    <subcellularLocation>
        <location evidence="1">Membrane</location>
    </subcellularLocation>
</comment>
<dbReference type="HAMAP" id="MF_01416">
    <property type="entry name" value="ATP_synth_delta_bact"/>
    <property type="match status" value="1"/>
</dbReference>
<gene>
    <name evidence="7" type="primary">atpH</name>
    <name evidence="8" type="ORF">CRI93_13060</name>
</gene>
<protein>
    <recommendedName>
        <fullName evidence="7">ATP synthase subunit delta</fullName>
    </recommendedName>
    <alternativeName>
        <fullName evidence="7">ATP synthase F(1) sector subunit delta</fullName>
    </alternativeName>
    <alternativeName>
        <fullName evidence="7">F-type ATPase subunit delta</fullName>
        <shortName evidence="7">F-ATPase subunit delta</shortName>
    </alternativeName>
</protein>
<reference evidence="8 9" key="1">
    <citation type="submission" date="2017-10" db="EMBL/GenBank/DDBJ databases">
        <title>Draft genome of Longimonas halophila.</title>
        <authorList>
            <person name="Goh K.M."/>
            <person name="Shamsir M.S."/>
            <person name="Lim S.W."/>
        </authorList>
    </citation>
    <scope>NUCLEOTIDE SEQUENCE [LARGE SCALE GENOMIC DNA]</scope>
    <source>
        <strain evidence="8 9">KCTC 42399</strain>
    </source>
</reference>
<comment type="function">
    <text evidence="7">F(1)F(0) ATP synthase produces ATP from ADP in the presence of a proton or sodium gradient. F-type ATPases consist of two structural domains, F(1) containing the extramembraneous catalytic core and F(0) containing the membrane proton channel, linked together by a central stalk and a peripheral stalk. During catalysis, ATP synthesis in the catalytic domain of F(1) is coupled via a rotary mechanism of the central stalk subunits to proton translocation.</text>
</comment>
<evidence type="ECO:0000256" key="6">
    <source>
        <dbReference type="ARBA" id="ARBA00023310"/>
    </source>
</evidence>
<sequence>MSQHTVATRYASALAEEAHDSDAMSIIDDDVDLLRTTLADNDELARVFTSPVLSAEQKGRVVSALLPEHVSELMMRFLKLLIEKQRASLVTEILAAYRSLRDEQEGIVEVNVRSSHELDDDEHASLVDALESLTGASVRLSISVDESLLGGLVIQVGDRVYDGSVHHKLEALRSRFHAPRPATA</sequence>
<evidence type="ECO:0000256" key="2">
    <source>
        <dbReference type="ARBA" id="ARBA00022448"/>
    </source>
</evidence>
<name>A0A2H3NLM4_9BACT</name>
<dbReference type="PANTHER" id="PTHR11910">
    <property type="entry name" value="ATP SYNTHASE DELTA CHAIN"/>
    <property type="match status" value="1"/>
</dbReference>
<evidence type="ECO:0000256" key="5">
    <source>
        <dbReference type="ARBA" id="ARBA00023136"/>
    </source>
</evidence>
<dbReference type="NCBIfam" id="NF004402">
    <property type="entry name" value="PRK05758.2-2"/>
    <property type="match status" value="1"/>
</dbReference>
<evidence type="ECO:0000256" key="7">
    <source>
        <dbReference type="HAMAP-Rule" id="MF_01416"/>
    </source>
</evidence>
<evidence type="ECO:0000256" key="3">
    <source>
        <dbReference type="ARBA" id="ARBA00022781"/>
    </source>
</evidence>
<dbReference type="PRINTS" id="PR00125">
    <property type="entry name" value="ATPASEDELTA"/>
</dbReference>
<dbReference type="PROSITE" id="PS00389">
    <property type="entry name" value="ATPASE_DELTA"/>
    <property type="match status" value="1"/>
</dbReference>
<comment type="caution">
    <text evidence="8">The sequence shown here is derived from an EMBL/GenBank/DDBJ whole genome shotgun (WGS) entry which is preliminary data.</text>
</comment>
<dbReference type="SUPFAM" id="SSF47928">
    <property type="entry name" value="N-terminal domain of the delta subunit of the F1F0-ATP synthase"/>
    <property type="match status" value="1"/>
</dbReference>
<dbReference type="InterPro" id="IPR020781">
    <property type="entry name" value="ATPase_OSCP/d_CS"/>
</dbReference>
<dbReference type="EMBL" id="PDEP01000014">
    <property type="protein sequence ID" value="PEN05439.1"/>
    <property type="molecule type" value="Genomic_DNA"/>
</dbReference>
<organism evidence="8 9">
    <name type="scientific">Longimonas halophila</name>
    <dbReference type="NCBI Taxonomy" id="1469170"/>
    <lineage>
        <taxon>Bacteria</taxon>
        <taxon>Pseudomonadati</taxon>
        <taxon>Rhodothermota</taxon>
        <taxon>Rhodothermia</taxon>
        <taxon>Rhodothermales</taxon>
        <taxon>Salisaetaceae</taxon>
        <taxon>Longimonas</taxon>
    </lineage>
</organism>
<accession>A0A2H3NLM4</accession>
<dbReference type="Gene3D" id="1.10.520.20">
    <property type="entry name" value="N-terminal domain of the delta subunit of the F1F0-ATP synthase"/>
    <property type="match status" value="1"/>
</dbReference>